<dbReference type="EMBL" id="BK002937">
    <property type="protein sequence ID" value="DAA04442.1"/>
    <property type="molecule type" value="Genomic_DNA"/>
</dbReference>
<name>Q6IIX9_DROME</name>
<accession>Q6IIX9</accession>
<proteinExistence type="predicted"/>
<evidence type="ECO:0000313" key="1">
    <source>
        <dbReference type="EMBL" id="DAA04442.1"/>
    </source>
</evidence>
<dbReference type="AlphaFoldDB" id="Q6IIX9"/>
<sequence>MIKGKSLQISFNDSPLGRGEPLGIIVNPSSVAHFWHSSCARKMTGDSAQKQATRIAPGGHQS</sequence>
<organism evidence="1">
    <name type="scientific">Drosophila melanogaster</name>
    <name type="common">Fruit fly</name>
    <dbReference type="NCBI Taxonomy" id="7227"/>
    <lineage>
        <taxon>Eukaryota</taxon>
        <taxon>Metazoa</taxon>
        <taxon>Ecdysozoa</taxon>
        <taxon>Arthropoda</taxon>
        <taxon>Hexapoda</taxon>
        <taxon>Insecta</taxon>
        <taxon>Pterygota</taxon>
        <taxon>Neoptera</taxon>
        <taxon>Endopterygota</taxon>
        <taxon>Diptera</taxon>
        <taxon>Brachycera</taxon>
        <taxon>Muscomorpha</taxon>
        <taxon>Ephydroidea</taxon>
        <taxon>Drosophilidae</taxon>
        <taxon>Drosophila</taxon>
        <taxon>Sophophora</taxon>
    </lineage>
</organism>
<protein>
    <submittedName>
        <fullName evidence="1">HDC16578</fullName>
    </submittedName>
</protein>
<reference evidence="1" key="1">
    <citation type="journal article" date="2003" name="Genome Biol.">
        <title>An integrated gene annotation and transcriptional profiling approach towards the full gene content of the Drosophila genome.</title>
        <authorList>
            <person name="Hild M."/>
            <person name="Beckmann B."/>
            <person name="Haas S.A."/>
            <person name="Koch B."/>
            <person name="Solovyev V."/>
            <person name="Busold C."/>
            <person name="Fellenberg K."/>
            <person name="Boutros M."/>
            <person name="Vingron M."/>
            <person name="Sauer F."/>
            <person name="Hoheisel J.D."/>
            <person name="Paro R."/>
        </authorList>
    </citation>
    <scope>NUCLEOTIDE SEQUENCE</scope>
</reference>
<gene>
    <name evidence="1" type="ORF">HDC16578</name>
</gene>